<evidence type="ECO:0000313" key="2">
    <source>
        <dbReference type="Proteomes" id="UP001501588"/>
    </source>
</evidence>
<name>A0ABP3PVX9_9PROT</name>
<comment type="caution">
    <text evidence="1">The sequence shown here is derived from an EMBL/GenBank/DDBJ whole genome shotgun (WGS) entry which is preliminary data.</text>
</comment>
<sequence length="127" mass="13718">MEMRTEPDRARAVRVRAYLGRVRDVKRTFLVPADADLAAAMKRAALAALPKSGGWRLLVVVVERTGEDEHVGLFLDRLARRHMAEGGRDFAAALAVTADGARAVLAVAAEDAERIGRLRAAFAGEVP</sequence>
<gene>
    <name evidence="1" type="ORF">GCM10009416_14490</name>
</gene>
<proteinExistence type="predicted"/>
<organism evidence="1 2">
    <name type="scientific">Craurococcus roseus</name>
    <dbReference type="NCBI Taxonomy" id="77585"/>
    <lineage>
        <taxon>Bacteria</taxon>
        <taxon>Pseudomonadati</taxon>
        <taxon>Pseudomonadota</taxon>
        <taxon>Alphaproteobacteria</taxon>
        <taxon>Acetobacterales</taxon>
        <taxon>Acetobacteraceae</taxon>
        <taxon>Craurococcus</taxon>
    </lineage>
</organism>
<reference evidence="2" key="1">
    <citation type="journal article" date="2019" name="Int. J. Syst. Evol. Microbiol.">
        <title>The Global Catalogue of Microorganisms (GCM) 10K type strain sequencing project: providing services to taxonomists for standard genome sequencing and annotation.</title>
        <authorList>
            <consortium name="The Broad Institute Genomics Platform"/>
            <consortium name="The Broad Institute Genome Sequencing Center for Infectious Disease"/>
            <person name="Wu L."/>
            <person name="Ma J."/>
        </authorList>
    </citation>
    <scope>NUCLEOTIDE SEQUENCE [LARGE SCALE GENOMIC DNA]</scope>
    <source>
        <strain evidence="2">JCM 9933</strain>
    </source>
</reference>
<evidence type="ECO:0000313" key="1">
    <source>
        <dbReference type="EMBL" id="GAA0576990.1"/>
    </source>
</evidence>
<dbReference type="EMBL" id="BAAAFZ010000014">
    <property type="protein sequence ID" value="GAA0576990.1"/>
    <property type="molecule type" value="Genomic_DNA"/>
</dbReference>
<protein>
    <submittedName>
        <fullName evidence="1">Uncharacterized protein</fullName>
    </submittedName>
</protein>
<dbReference type="Proteomes" id="UP001501588">
    <property type="component" value="Unassembled WGS sequence"/>
</dbReference>
<accession>A0ABP3PVX9</accession>
<keyword evidence="2" id="KW-1185">Reference proteome</keyword>